<name>A0ABU7U2K8_9PROT</name>
<feature type="domain" description="TonB-dependent receptor plug" evidence="16">
    <location>
        <begin position="113"/>
        <end position="206"/>
    </location>
</feature>
<dbReference type="Gene3D" id="2.40.170.20">
    <property type="entry name" value="TonB-dependent receptor, beta-barrel domain"/>
    <property type="match status" value="1"/>
</dbReference>
<feature type="compositionally biased region" description="Basic residues" evidence="14">
    <location>
        <begin position="54"/>
        <end position="63"/>
    </location>
</feature>
<keyword evidence="6" id="KW-0732">Signal</keyword>
<comment type="subcellular location">
    <subcellularLocation>
        <location evidence="1 12">Cell outer membrane</location>
        <topology evidence="1 12">Multi-pass membrane protein</topology>
    </subcellularLocation>
</comment>
<comment type="similarity">
    <text evidence="12 13">Belongs to the TonB-dependent receptor family.</text>
</comment>
<dbReference type="Gene3D" id="2.170.130.10">
    <property type="entry name" value="TonB-dependent receptor, plug domain"/>
    <property type="match status" value="1"/>
</dbReference>
<evidence type="ECO:0000256" key="5">
    <source>
        <dbReference type="ARBA" id="ARBA00022692"/>
    </source>
</evidence>
<dbReference type="PROSITE" id="PS52016">
    <property type="entry name" value="TONB_DEPENDENT_REC_3"/>
    <property type="match status" value="1"/>
</dbReference>
<dbReference type="PANTHER" id="PTHR32552:SF89">
    <property type="entry name" value="CATECHOLATE SIDEROPHORE RECEPTOR FIU"/>
    <property type="match status" value="1"/>
</dbReference>
<comment type="caution">
    <text evidence="17">The sequence shown here is derived from an EMBL/GenBank/DDBJ whole genome shotgun (WGS) entry which is preliminary data.</text>
</comment>
<evidence type="ECO:0000256" key="14">
    <source>
        <dbReference type="SAM" id="MobiDB-lite"/>
    </source>
</evidence>
<dbReference type="Pfam" id="PF00593">
    <property type="entry name" value="TonB_dep_Rec_b-barrel"/>
    <property type="match status" value="1"/>
</dbReference>
<feature type="domain" description="TonB-dependent receptor-like beta-barrel" evidence="15">
    <location>
        <begin position="327"/>
        <end position="777"/>
    </location>
</feature>
<evidence type="ECO:0000313" key="18">
    <source>
        <dbReference type="Proteomes" id="UP001312908"/>
    </source>
</evidence>
<evidence type="ECO:0000256" key="7">
    <source>
        <dbReference type="ARBA" id="ARBA00023004"/>
    </source>
</evidence>
<keyword evidence="17" id="KW-0675">Receptor</keyword>
<dbReference type="SUPFAM" id="SSF56935">
    <property type="entry name" value="Porins"/>
    <property type="match status" value="1"/>
</dbReference>
<feature type="region of interest" description="Disordered" evidence="14">
    <location>
        <begin position="49"/>
        <end position="86"/>
    </location>
</feature>
<dbReference type="PANTHER" id="PTHR32552">
    <property type="entry name" value="FERRICHROME IRON RECEPTOR-RELATED"/>
    <property type="match status" value="1"/>
</dbReference>
<organism evidence="17 18">
    <name type="scientific">Sorlinia euscelidii</name>
    <dbReference type="NCBI Taxonomy" id="3081148"/>
    <lineage>
        <taxon>Bacteria</taxon>
        <taxon>Pseudomonadati</taxon>
        <taxon>Pseudomonadota</taxon>
        <taxon>Alphaproteobacteria</taxon>
        <taxon>Acetobacterales</taxon>
        <taxon>Acetobacteraceae</taxon>
        <taxon>Sorlinia</taxon>
    </lineage>
</organism>
<dbReference type="InterPro" id="IPR000531">
    <property type="entry name" value="Beta-barrel_TonB"/>
</dbReference>
<evidence type="ECO:0000259" key="16">
    <source>
        <dbReference type="Pfam" id="PF07715"/>
    </source>
</evidence>
<dbReference type="Proteomes" id="UP001312908">
    <property type="component" value="Unassembled WGS sequence"/>
</dbReference>
<dbReference type="InterPro" id="IPR037066">
    <property type="entry name" value="Plug_dom_sf"/>
</dbReference>
<dbReference type="EMBL" id="JAWJZY010000003">
    <property type="protein sequence ID" value="MEE8659087.1"/>
    <property type="molecule type" value="Genomic_DNA"/>
</dbReference>
<dbReference type="RefSeq" id="WP_394819945.1">
    <property type="nucleotide sequence ID" value="NZ_JAWJZY010000003.1"/>
</dbReference>
<dbReference type="InterPro" id="IPR039426">
    <property type="entry name" value="TonB-dep_rcpt-like"/>
</dbReference>
<evidence type="ECO:0000256" key="1">
    <source>
        <dbReference type="ARBA" id="ARBA00004571"/>
    </source>
</evidence>
<evidence type="ECO:0000313" key="17">
    <source>
        <dbReference type="EMBL" id="MEE8659087.1"/>
    </source>
</evidence>
<keyword evidence="18" id="KW-1185">Reference proteome</keyword>
<evidence type="ECO:0000256" key="10">
    <source>
        <dbReference type="ARBA" id="ARBA00023136"/>
    </source>
</evidence>
<evidence type="ECO:0000256" key="4">
    <source>
        <dbReference type="ARBA" id="ARBA00022496"/>
    </source>
</evidence>
<dbReference type="InterPro" id="IPR012910">
    <property type="entry name" value="Plug_dom"/>
</dbReference>
<evidence type="ECO:0000256" key="13">
    <source>
        <dbReference type="RuleBase" id="RU003357"/>
    </source>
</evidence>
<dbReference type="Pfam" id="PF07715">
    <property type="entry name" value="Plug"/>
    <property type="match status" value="1"/>
</dbReference>
<keyword evidence="11 12" id="KW-0998">Cell outer membrane</keyword>
<evidence type="ECO:0000256" key="11">
    <source>
        <dbReference type="ARBA" id="ARBA00023237"/>
    </source>
</evidence>
<keyword evidence="8" id="KW-0406">Ion transport</keyword>
<evidence type="ECO:0000259" key="15">
    <source>
        <dbReference type="Pfam" id="PF00593"/>
    </source>
</evidence>
<dbReference type="InterPro" id="IPR036942">
    <property type="entry name" value="Beta-barrel_TonB_sf"/>
</dbReference>
<evidence type="ECO:0000256" key="8">
    <source>
        <dbReference type="ARBA" id="ARBA00023065"/>
    </source>
</evidence>
<evidence type="ECO:0000256" key="3">
    <source>
        <dbReference type="ARBA" id="ARBA00022452"/>
    </source>
</evidence>
<accession>A0ABU7U2K8</accession>
<proteinExistence type="inferred from homology"/>
<keyword evidence="4" id="KW-0410">Iron transport</keyword>
<evidence type="ECO:0000256" key="12">
    <source>
        <dbReference type="PROSITE-ProRule" id="PRU01360"/>
    </source>
</evidence>
<evidence type="ECO:0000256" key="6">
    <source>
        <dbReference type="ARBA" id="ARBA00022729"/>
    </source>
</evidence>
<protein>
    <submittedName>
        <fullName evidence="17">TonB-dependent receptor</fullName>
    </submittedName>
</protein>
<evidence type="ECO:0000256" key="2">
    <source>
        <dbReference type="ARBA" id="ARBA00022448"/>
    </source>
</evidence>
<evidence type="ECO:0000256" key="9">
    <source>
        <dbReference type="ARBA" id="ARBA00023077"/>
    </source>
</evidence>
<keyword evidence="5 12" id="KW-0812">Transmembrane</keyword>
<keyword evidence="10 12" id="KW-0472">Membrane</keyword>
<keyword evidence="9 13" id="KW-0798">TonB box</keyword>
<keyword evidence="7" id="KW-0408">Iron</keyword>
<keyword evidence="2 12" id="KW-0813">Transport</keyword>
<gene>
    <name evidence="17" type="ORF">DOFOFD_08685</name>
</gene>
<keyword evidence="3 12" id="KW-1134">Transmembrane beta strand</keyword>
<reference evidence="17 18" key="1">
    <citation type="submission" date="2023-10" db="EMBL/GenBank/DDBJ databases">
        <title>Sorlinia euscelidii gen. nov., sp. nov., an acetic acid bacteria isolated from the gut of Euscelidius variegatus emitter.</title>
        <authorList>
            <person name="Michoud G."/>
            <person name="Marasco R."/>
            <person name="Seferji K."/>
            <person name="Gonella E."/>
            <person name="Garuglieri E."/>
            <person name="Alma A."/>
            <person name="Mapelli F."/>
            <person name="Borin S."/>
            <person name="Daffonchio D."/>
            <person name="Crotti E."/>
        </authorList>
    </citation>
    <scope>NUCLEOTIDE SEQUENCE [LARGE SCALE GENOMIC DNA]</scope>
    <source>
        <strain evidence="17 18">EV16P</strain>
    </source>
</reference>
<sequence length="816" mass="89936">MPKCPAFPRIASVDGRRPTSWRRLCLSGAVTCLTVQVAAARDMAEGGAVSGKASSHRNLHRAALKAGQKAAPPRDGTAPKAVEARSSDRLVVSSRRSLSRGAENVASTLIMKQMVPGTNVMNAVGRLPGVSFSSTDPLGIDTFGTSTYVRGFFMDQIGYTLDGIPLNDQTYESNNGVSIIQAAVQDDIAHVTVSEGPGGVEVPSTSTLGGTIQFETSDPTAKRGGKVSQSFGSYGSMRTYFRGDTGEINKTGTKAYVSFTRADEKLWMGSGDQQQKQVQAKIVQPIGHDSKIKAFFNWSSLAQWGYPDYSLAMINALGWRIPRLYPNYAKAYAYASGDLDLPSSPAMKANDDQAYLYDGGQVQIDYTGGLNLDFALTDRLRWRSVVYGQSDTGYYTYSDYDQPSLGTGAPLSMSVWSTRQERFGLTSSLLYDLDKHHIDAGVWFENNNQQESLSWYNEPVLGQGSPLATVGPWTTYGPAFKQGYNYMWHTNNFAAHIQDVWRPFKNLRLVAGFKSMLAHTGGGADYNNAAYTGVDALPNGGMTAFDAFLPHFGASWQFLPGHELYFDLAENMRSYLVLPNGGGNSLWSVQSQEIFRDLQKKVKPERDWVYTVGYRYTNRNMQASLAGYHVDASNRLQAATQGTILQPISTVAQTSVQINGVDAGLTLHPLKNVTLYNSVSYMHGTYGDNIGGAGVTYDTKGKRLVNYPDFMYKGNLAYNWRNLEAHFDVQYFSRRYFSYTNDTSVPGYWLANAGARYNFGNVGLTKDLTISFNVYNLFNTHYISMMGENGNPFVGDYQSLERGSVRQFFGTVSTRF</sequence>